<name>A0AA45WRD3_9BACL</name>
<feature type="domain" description="Prohead serine protease" evidence="4">
    <location>
        <begin position="17"/>
        <end position="153"/>
    </location>
</feature>
<evidence type="ECO:0000313" key="6">
    <source>
        <dbReference type="Proteomes" id="UP001157946"/>
    </source>
</evidence>
<keyword evidence="1" id="KW-1188">Viral release from host cell</keyword>
<organism evidence="5 6">
    <name type="scientific">Laceyella tengchongensis</name>
    <dbReference type="NCBI Taxonomy" id="574699"/>
    <lineage>
        <taxon>Bacteria</taxon>
        <taxon>Bacillati</taxon>
        <taxon>Bacillota</taxon>
        <taxon>Bacilli</taxon>
        <taxon>Bacillales</taxon>
        <taxon>Thermoactinomycetaceae</taxon>
        <taxon>Laceyella</taxon>
    </lineage>
</organism>
<evidence type="ECO:0000256" key="2">
    <source>
        <dbReference type="ARBA" id="ARBA00022670"/>
    </source>
</evidence>
<keyword evidence="6" id="KW-1185">Reference proteome</keyword>
<reference evidence="5" key="1">
    <citation type="submission" date="2017-05" db="EMBL/GenBank/DDBJ databases">
        <authorList>
            <person name="Varghese N."/>
            <person name="Submissions S."/>
        </authorList>
    </citation>
    <scope>NUCLEOTIDE SEQUENCE</scope>
    <source>
        <strain evidence="5">DSM 45262</strain>
    </source>
</reference>
<dbReference type="AlphaFoldDB" id="A0AA45WRD3"/>
<dbReference type="GO" id="GO:0006508">
    <property type="term" value="P:proteolysis"/>
    <property type="evidence" value="ECO:0007669"/>
    <property type="project" value="UniProtKB-KW"/>
</dbReference>
<evidence type="ECO:0000256" key="3">
    <source>
        <dbReference type="ARBA" id="ARBA00022801"/>
    </source>
</evidence>
<comment type="caution">
    <text evidence="5">The sequence shown here is derived from an EMBL/GenBank/DDBJ whole genome shotgun (WGS) entry which is preliminary data.</text>
</comment>
<accession>A0AA45WRD3</accession>
<dbReference type="InterPro" id="IPR054613">
    <property type="entry name" value="Peptidase_S78_dom"/>
</dbReference>
<protein>
    <submittedName>
        <fullName evidence="5">Phage prohead protease, HK97 family</fullName>
    </submittedName>
</protein>
<evidence type="ECO:0000313" key="5">
    <source>
        <dbReference type="EMBL" id="SMP27482.1"/>
    </source>
</evidence>
<dbReference type="InterPro" id="IPR006433">
    <property type="entry name" value="Prohead_protease"/>
</dbReference>
<keyword evidence="2 5" id="KW-0645">Protease</keyword>
<dbReference type="RefSeq" id="WP_284724483.1">
    <property type="nucleotide sequence ID" value="NZ_FXTU01000005.1"/>
</dbReference>
<keyword evidence="3" id="KW-0378">Hydrolase</keyword>
<dbReference type="EMBL" id="FXTU01000005">
    <property type="protein sequence ID" value="SMP27482.1"/>
    <property type="molecule type" value="Genomic_DNA"/>
</dbReference>
<dbReference type="Pfam" id="PF04586">
    <property type="entry name" value="Peptidase_S78"/>
    <property type="match status" value="1"/>
</dbReference>
<evidence type="ECO:0000259" key="4">
    <source>
        <dbReference type="Pfam" id="PF04586"/>
    </source>
</evidence>
<proteinExistence type="predicted"/>
<dbReference type="Proteomes" id="UP001157946">
    <property type="component" value="Unassembled WGS sequence"/>
</dbReference>
<sequence>MSRPFPVIHRIRKFKDAEEGALLLEGYASTFHERDRHGDTIDPKAFDDSIEQYMKNPILLAYHDHKKPIGQVLEAHLDHRGLYVIAQVNRSPDPHLEGIRKQIEQGTLRSFSIGGYFHRRQLAPHRHLIEKIDLVEISVVSVPANPHAAFQVQKGARNAWGADADSVLEYGTPIAFKSLLIPEAGNVRRQLSSFSASEPLRMRVFVTGANTGRFLHYLFGMKEQNRASCAFELEGEMGELNQRLRVIEHYAKRTGVSVEVDSPCAFRGG</sequence>
<gene>
    <name evidence="5" type="ORF">SAMN06265361_105268</name>
</gene>
<dbReference type="GO" id="GO:0008233">
    <property type="term" value="F:peptidase activity"/>
    <property type="evidence" value="ECO:0007669"/>
    <property type="project" value="UniProtKB-KW"/>
</dbReference>
<dbReference type="SUPFAM" id="SSF50789">
    <property type="entry name" value="Herpes virus serine proteinase, assemblin"/>
    <property type="match status" value="1"/>
</dbReference>
<evidence type="ECO:0000256" key="1">
    <source>
        <dbReference type="ARBA" id="ARBA00022612"/>
    </source>
</evidence>
<dbReference type="NCBIfam" id="TIGR01543">
    <property type="entry name" value="proheadase_HK97"/>
    <property type="match status" value="1"/>
</dbReference>